<name>A0A838XPH8_9HYPH</name>
<organism evidence="5 6">
    <name type="scientific">Stappia taiwanensis</name>
    <dbReference type="NCBI Taxonomy" id="992267"/>
    <lineage>
        <taxon>Bacteria</taxon>
        <taxon>Pseudomonadati</taxon>
        <taxon>Pseudomonadota</taxon>
        <taxon>Alphaproteobacteria</taxon>
        <taxon>Hyphomicrobiales</taxon>
        <taxon>Stappiaceae</taxon>
        <taxon>Stappia</taxon>
    </lineage>
</organism>
<comment type="function">
    <text evidence="1">DNA polymerase III is a complex, multichain enzyme responsible for most of the replicative synthesis in bacteria. The epsilon subunit contain the editing function and is a proofreading 3'-5' exonuclease.</text>
</comment>
<evidence type="ECO:0000256" key="1">
    <source>
        <dbReference type="ARBA" id="ARBA00025483"/>
    </source>
</evidence>
<dbReference type="GO" id="GO:0003676">
    <property type="term" value="F:nucleic acid binding"/>
    <property type="evidence" value="ECO:0007669"/>
    <property type="project" value="InterPro"/>
</dbReference>
<evidence type="ECO:0000256" key="2">
    <source>
        <dbReference type="ARBA" id="ARBA00026073"/>
    </source>
</evidence>
<dbReference type="InterPro" id="IPR005105">
    <property type="entry name" value="GlnD_Uridyltrans_N"/>
</dbReference>
<dbReference type="SMART" id="SM00479">
    <property type="entry name" value="EXOIII"/>
    <property type="match status" value="1"/>
</dbReference>
<dbReference type="PANTHER" id="PTHR30231">
    <property type="entry name" value="DNA POLYMERASE III SUBUNIT EPSILON"/>
    <property type="match status" value="1"/>
</dbReference>
<dbReference type="SMART" id="SM00116">
    <property type="entry name" value="CBS"/>
    <property type="match status" value="2"/>
</dbReference>
<dbReference type="InterPro" id="IPR000644">
    <property type="entry name" value="CBS_dom"/>
</dbReference>
<dbReference type="InterPro" id="IPR046342">
    <property type="entry name" value="CBS_dom_sf"/>
</dbReference>
<keyword evidence="3" id="KW-0129">CBS domain</keyword>
<dbReference type="RefSeq" id="WP_181760327.1">
    <property type="nucleotide sequence ID" value="NZ_BMCR01000003.1"/>
</dbReference>
<accession>A0A838XPH8</accession>
<proteinExistence type="predicted"/>
<dbReference type="InterPro" id="IPR018821">
    <property type="entry name" value="DUF294_put_nucleoTrafse_sb-bd"/>
</dbReference>
<dbReference type="Gene3D" id="3.10.580.10">
    <property type="entry name" value="CBS-domain"/>
    <property type="match status" value="1"/>
</dbReference>
<reference evidence="5 6" key="2">
    <citation type="submission" date="2020-08" db="EMBL/GenBank/DDBJ databases">
        <title>Stappia taiwanensis sp. nov., isolated from a coastal thermal spring.</title>
        <authorList>
            <person name="Kampfer P."/>
        </authorList>
    </citation>
    <scope>NUCLEOTIDE SEQUENCE [LARGE SCALE GENOMIC DNA]</scope>
    <source>
        <strain evidence="5 6">DSM 23284</strain>
    </source>
</reference>
<keyword evidence="6" id="KW-1185">Reference proteome</keyword>
<dbReference type="PANTHER" id="PTHR30231:SF41">
    <property type="entry name" value="DNA POLYMERASE III SUBUNIT EPSILON"/>
    <property type="match status" value="1"/>
</dbReference>
<evidence type="ECO:0000313" key="6">
    <source>
        <dbReference type="Proteomes" id="UP000559404"/>
    </source>
</evidence>
<dbReference type="Proteomes" id="UP000559404">
    <property type="component" value="Unassembled WGS sequence"/>
</dbReference>
<evidence type="ECO:0000259" key="4">
    <source>
        <dbReference type="PROSITE" id="PS51371"/>
    </source>
</evidence>
<dbReference type="Pfam" id="PF00929">
    <property type="entry name" value="RNase_T"/>
    <property type="match status" value="1"/>
</dbReference>
<dbReference type="InterPro" id="IPR013520">
    <property type="entry name" value="Ribonucl_H"/>
</dbReference>
<sequence>MSPGSSTPLIALEAVVFDTETTGLDTASARLVQIGALAVAAGELVAGEEHVQLVDPGGPIPEASTGIHGITDEMVRGSPSAAEAIEGMRAFVGERVTIGHTTGFDLAIFQAEARRAGTPVYQPRGLDTRLLAEVANPALPGYSLDMVAAWLEVPTEGRHSALGDARITARVFLGLLPHLAARGVRTLAQADAACRRLTRVLDDQVSAGWVEPPAVAAGLAAEGAFARIDTYPYRHRVGEIMTPDPVLAGMGDTLGTCAARMGARRMSSLFLQEGVGTEDAPASPPQVSALGIITERDVLRALSAYGAAALEMPAGRFMSRPLVSVPAEAFLYRALGRMADHGLRHLAVADEGGALVGVVAARDLLRLRAGEALSLGDEIDQAETVAQLALAWARLPEVAASLLGEEVGVNDIVGVISREVGALVRSAGRLAEAEMIASGAGGAPVPYALLLLGSAGRGECLLNTDQDTALVYAEAMDREGAEQWFAAFGARVTEILDAAGLPRCPGGVMMARAEWRGSINQWCERIDLWLSRSQPQDVLNVGVFFDLRPVGGTAALAEDLMRTAYARARGRTGFARMLAGELDSYRPPLTLFRRLKTEEGRLDLKRAVLFPVAVAARTLAIHEGTVLRETPARLAAIGERHPAAVRDLAALARARDLALRLLLRAQLDAIAAGASPGEQVSARELSRSDAAALRGAVQALAPLPEILRGVLANP</sequence>
<dbReference type="GO" id="GO:0008773">
    <property type="term" value="F:[protein-PII] uridylyltransferase activity"/>
    <property type="evidence" value="ECO:0007669"/>
    <property type="project" value="InterPro"/>
</dbReference>
<dbReference type="FunFam" id="3.30.420.10:FF:000045">
    <property type="entry name" value="3'-5' exonuclease DinG"/>
    <property type="match status" value="1"/>
</dbReference>
<reference evidence="5 6" key="1">
    <citation type="submission" date="2020-07" db="EMBL/GenBank/DDBJ databases">
        <authorList>
            <person name="Li M."/>
        </authorList>
    </citation>
    <scope>NUCLEOTIDE SEQUENCE [LARGE SCALE GENOMIC DNA]</scope>
    <source>
        <strain evidence="5 6">DSM 23284</strain>
    </source>
</reference>
<dbReference type="Pfam" id="PF03445">
    <property type="entry name" value="DUF294"/>
    <property type="match status" value="1"/>
</dbReference>
<dbReference type="GO" id="GO:0008408">
    <property type="term" value="F:3'-5' exonuclease activity"/>
    <property type="evidence" value="ECO:0007669"/>
    <property type="project" value="TreeGrafter"/>
</dbReference>
<dbReference type="SUPFAM" id="SSF53098">
    <property type="entry name" value="Ribonuclease H-like"/>
    <property type="match status" value="1"/>
</dbReference>
<dbReference type="Pfam" id="PF10335">
    <property type="entry name" value="DUF294_C"/>
    <property type="match status" value="1"/>
</dbReference>
<evidence type="ECO:0000256" key="3">
    <source>
        <dbReference type="PROSITE-ProRule" id="PRU00703"/>
    </source>
</evidence>
<dbReference type="InterPro" id="IPR012337">
    <property type="entry name" value="RNaseH-like_sf"/>
</dbReference>
<comment type="subunit">
    <text evidence="2">DNA polymerase III contains a core (composed of alpha, epsilon and theta chains) that associates with a tau subunit. This core dimerizes to form the POLIII' complex. PolIII' associates with the gamma complex (composed of gamma, delta, delta', psi and chi chains) and with the beta chain to form the complete DNA polymerase III complex.</text>
</comment>
<gene>
    <name evidence="5" type="ORF">H1W37_10690</name>
</gene>
<dbReference type="GO" id="GO:0045004">
    <property type="term" value="P:DNA replication proofreading"/>
    <property type="evidence" value="ECO:0007669"/>
    <property type="project" value="TreeGrafter"/>
</dbReference>
<evidence type="ECO:0000313" key="5">
    <source>
        <dbReference type="EMBL" id="MBA4612122.1"/>
    </source>
</evidence>
<feature type="domain" description="CBS" evidence="4">
    <location>
        <begin position="241"/>
        <end position="310"/>
    </location>
</feature>
<dbReference type="EMBL" id="JACEON010000009">
    <property type="protein sequence ID" value="MBA4612122.1"/>
    <property type="molecule type" value="Genomic_DNA"/>
</dbReference>
<comment type="caution">
    <text evidence="5">The sequence shown here is derived from an EMBL/GenBank/DDBJ whole genome shotgun (WGS) entry which is preliminary data.</text>
</comment>
<dbReference type="Pfam" id="PF00571">
    <property type="entry name" value="CBS"/>
    <property type="match status" value="1"/>
</dbReference>
<dbReference type="CDD" id="cd05401">
    <property type="entry name" value="NT_GlnE_GlnD_like"/>
    <property type="match status" value="1"/>
</dbReference>
<feature type="domain" description="CBS" evidence="4">
    <location>
        <begin position="318"/>
        <end position="375"/>
    </location>
</feature>
<dbReference type="GO" id="GO:0005829">
    <property type="term" value="C:cytosol"/>
    <property type="evidence" value="ECO:0007669"/>
    <property type="project" value="TreeGrafter"/>
</dbReference>
<dbReference type="AlphaFoldDB" id="A0A838XPH8"/>
<protein>
    <submittedName>
        <fullName evidence="5">CBS domain-containing protein</fullName>
    </submittedName>
</protein>
<dbReference type="InterPro" id="IPR036397">
    <property type="entry name" value="RNaseH_sf"/>
</dbReference>
<dbReference type="SUPFAM" id="SSF54631">
    <property type="entry name" value="CBS-domain pair"/>
    <property type="match status" value="1"/>
</dbReference>
<dbReference type="PROSITE" id="PS51371">
    <property type="entry name" value="CBS"/>
    <property type="match status" value="2"/>
</dbReference>
<dbReference type="CDD" id="cd06127">
    <property type="entry name" value="DEDDh"/>
    <property type="match status" value="1"/>
</dbReference>
<dbReference type="Gene3D" id="3.30.420.10">
    <property type="entry name" value="Ribonuclease H-like superfamily/Ribonuclease H"/>
    <property type="match status" value="1"/>
</dbReference>